<keyword evidence="1" id="KW-1133">Transmembrane helix</keyword>
<dbReference type="AlphaFoldDB" id="A0A166BE16"/>
<protein>
    <recommendedName>
        <fullName evidence="2">Methyltransferase domain-containing protein</fullName>
    </recommendedName>
</protein>
<keyword evidence="4" id="KW-1185">Reference proteome</keyword>
<accession>A0A166BE16</accession>
<dbReference type="Gene3D" id="3.40.50.150">
    <property type="entry name" value="Vaccinia Virus protein VP39"/>
    <property type="match status" value="1"/>
</dbReference>
<keyword evidence="1" id="KW-0812">Transmembrane</keyword>
<reference evidence="3 4" key="1">
    <citation type="journal article" date="2016" name="Mol. Biol. Evol.">
        <title>Comparative Genomics of Early-Diverging Mushroom-Forming Fungi Provides Insights into the Origins of Lignocellulose Decay Capabilities.</title>
        <authorList>
            <person name="Nagy L.G."/>
            <person name="Riley R."/>
            <person name="Tritt A."/>
            <person name="Adam C."/>
            <person name="Daum C."/>
            <person name="Floudas D."/>
            <person name="Sun H."/>
            <person name="Yadav J.S."/>
            <person name="Pangilinan J."/>
            <person name="Larsson K.H."/>
            <person name="Matsuura K."/>
            <person name="Barry K."/>
            <person name="Labutti K."/>
            <person name="Kuo R."/>
            <person name="Ohm R.A."/>
            <person name="Bhattacharya S.S."/>
            <person name="Shirouzu T."/>
            <person name="Yoshinaga Y."/>
            <person name="Martin F.M."/>
            <person name="Grigoriev I.V."/>
            <person name="Hibbett D.S."/>
        </authorList>
    </citation>
    <scope>NUCLEOTIDE SEQUENCE [LARGE SCALE GENOMIC DNA]</scope>
    <source>
        <strain evidence="3 4">HHB12029</strain>
    </source>
</reference>
<dbReference type="InterPro" id="IPR029063">
    <property type="entry name" value="SAM-dependent_MTases_sf"/>
</dbReference>
<dbReference type="EMBL" id="KV425902">
    <property type="protein sequence ID" value="KZW00240.1"/>
    <property type="molecule type" value="Genomic_DNA"/>
</dbReference>
<dbReference type="Pfam" id="PF11899">
    <property type="entry name" value="DUF3419"/>
    <property type="match status" value="1"/>
</dbReference>
<dbReference type="InParanoid" id="A0A166BE16"/>
<sequence length="788" mass="89627">MSLSRLLEPPRALYGLVARADASSLYLWIALSAATVLVLLALLWSQLNALLRFAWHCFIRPIGGATDQKARLEQFYAGQADVYDQTRRGLLRGRNTMLGLCAAHLRVIRAANPTRRLVWIDVGGGTGYNIELMHKEFCPIEEFDHVYLIDLCEPLLEVARARFDKLGFKNVTVLCQDASAFVLPEWKDGVLPRGSVGFVTLSYALSMIPSFFTLLDRIDHVLDPRDGLLGVVDFYSSGKAGSLHERAIGGERKECSWLSRWFWLIWFDFDKVYLSQRREYLEHKFGTIKSYNGRNKFVLPFVVRIPYYIWLGRSRSCDVSRFCHAFEVEGGNYIGMHAAPPTLAVDVRAPNSKGAVVRRRPSKTVLDITPPLSAFHYQLKHPYRLPYYESPVHKEFRTFIYSFTWEDPAEDMRHLDLNHDDTMLVITSAGDNALHYAIAAQPKRIHCVDMNPCQAHLLELKLGAVQALSYDDFFALFGYGKHSSFRQLLDQKIAPFLSSTAYQFWRINSRAFSRSFYLRGYSGWALRLARWVFALSGTSAAVKAMCEADTLVEQDTIWRTRIRPVLLNPVVVALLKNPLFCWNALGVPRAQRAMFLAEGSAYEFIRDTFDPIAGHALLKRGAYHYLLCLLGHYTPESCPEYLTRKGFETLRADDGKVLDAFRLHTDSIVKYVPPASPPFFYLLNFGVRSVLRGLPDGELTRAVVMDHLDWFAQGSSDVDEEITQLFRALASGGKVFWRSAAKQPWYAETFAKHGFQVERISVRQGPHKAIDRVNMYASFWSATKPKSG</sequence>
<feature type="transmembrane region" description="Helical" evidence="1">
    <location>
        <begin position="25"/>
        <end position="44"/>
    </location>
</feature>
<dbReference type="Proteomes" id="UP000077266">
    <property type="component" value="Unassembled WGS sequence"/>
</dbReference>
<dbReference type="InterPro" id="IPR041698">
    <property type="entry name" value="Methyltransf_25"/>
</dbReference>
<dbReference type="SUPFAM" id="SSF53335">
    <property type="entry name" value="S-adenosyl-L-methionine-dependent methyltransferases"/>
    <property type="match status" value="1"/>
</dbReference>
<evidence type="ECO:0000259" key="2">
    <source>
        <dbReference type="Pfam" id="PF13649"/>
    </source>
</evidence>
<proteinExistence type="predicted"/>
<organism evidence="3 4">
    <name type="scientific">Exidia glandulosa HHB12029</name>
    <dbReference type="NCBI Taxonomy" id="1314781"/>
    <lineage>
        <taxon>Eukaryota</taxon>
        <taxon>Fungi</taxon>
        <taxon>Dikarya</taxon>
        <taxon>Basidiomycota</taxon>
        <taxon>Agaricomycotina</taxon>
        <taxon>Agaricomycetes</taxon>
        <taxon>Auriculariales</taxon>
        <taxon>Exidiaceae</taxon>
        <taxon>Exidia</taxon>
    </lineage>
</organism>
<evidence type="ECO:0000256" key="1">
    <source>
        <dbReference type="SAM" id="Phobius"/>
    </source>
</evidence>
<name>A0A166BE16_EXIGL</name>
<evidence type="ECO:0000313" key="3">
    <source>
        <dbReference type="EMBL" id="KZW00240.1"/>
    </source>
</evidence>
<gene>
    <name evidence="3" type="ORF">EXIGLDRAFT_761852</name>
</gene>
<dbReference type="Pfam" id="PF13649">
    <property type="entry name" value="Methyltransf_25"/>
    <property type="match status" value="1"/>
</dbReference>
<dbReference type="STRING" id="1314781.A0A166BE16"/>
<feature type="domain" description="Methyltransferase" evidence="2">
    <location>
        <begin position="121"/>
        <end position="224"/>
    </location>
</feature>
<dbReference type="PANTHER" id="PTHR47473">
    <property type="entry name" value="BTA1P"/>
    <property type="match status" value="1"/>
</dbReference>
<dbReference type="PANTHER" id="PTHR47473:SF1">
    <property type="entry name" value="METHYLTRANSFERASE DOMAIN-CONTAINING PROTEIN"/>
    <property type="match status" value="1"/>
</dbReference>
<evidence type="ECO:0000313" key="4">
    <source>
        <dbReference type="Proteomes" id="UP000077266"/>
    </source>
</evidence>
<dbReference type="OrthoDB" id="10253390at2759"/>
<dbReference type="CDD" id="cd02440">
    <property type="entry name" value="AdoMet_MTases"/>
    <property type="match status" value="1"/>
</dbReference>
<keyword evidence="1" id="KW-0472">Membrane</keyword>
<dbReference type="InterPro" id="IPR021829">
    <property type="entry name" value="DUF3419"/>
</dbReference>